<evidence type="ECO:0000256" key="3">
    <source>
        <dbReference type="SAM" id="MobiDB-lite"/>
    </source>
</evidence>
<dbReference type="KEGG" id="ure:UREG_01857"/>
<dbReference type="InterPro" id="IPR021858">
    <property type="entry name" value="Fun_TF"/>
</dbReference>
<evidence type="ECO:0000313" key="4">
    <source>
        <dbReference type="EMBL" id="EEP77008.1"/>
    </source>
</evidence>
<proteinExistence type="predicted"/>
<dbReference type="STRING" id="336963.C4JJQ0"/>
<dbReference type="PANTHER" id="PTHR37534">
    <property type="entry name" value="TRANSCRIPTIONAL ACTIVATOR PROTEIN UGA3"/>
    <property type="match status" value="1"/>
</dbReference>
<dbReference type="RefSeq" id="XP_002542341.1">
    <property type="nucleotide sequence ID" value="XM_002542295.1"/>
</dbReference>
<dbReference type="EMBL" id="CH476615">
    <property type="protein sequence ID" value="EEP77008.1"/>
    <property type="molecule type" value="Genomic_DNA"/>
</dbReference>
<dbReference type="GO" id="GO:0003700">
    <property type="term" value="F:DNA-binding transcription factor activity"/>
    <property type="evidence" value="ECO:0007669"/>
    <property type="project" value="TreeGrafter"/>
</dbReference>
<protein>
    <recommendedName>
        <fullName evidence="6">Zn(II)2Cys6 transcription factor</fullName>
    </recommendedName>
</protein>
<dbReference type="eggNOG" id="ENOG502SI37">
    <property type="taxonomic scope" value="Eukaryota"/>
</dbReference>
<reference evidence="5" key="1">
    <citation type="journal article" date="2009" name="Genome Res.">
        <title>Comparative genomic analyses of the human fungal pathogens Coccidioides and their relatives.</title>
        <authorList>
            <person name="Sharpton T.J."/>
            <person name="Stajich J.E."/>
            <person name="Rounsley S.D."/>
            <person name="Gardner M.J."/>
            <person name="Wortman J.R."/>
            <person name="Jordar V.S."/>
            <person name="Maiti R."/>
            <person name="Kodira C.D."/>
            <person name="Neafsey D.E."/>
            <person name="Zeng Q."/>
            <person name="Hung C.-Y."/>
            <person name="McMahan C."/>
            <person name="Muszewska A."/>
            <person name="Grynberg M."/>
            <person name="Mandel M.A."/>
            <person name="Kellner E.M."/>
            <person name="Barker B.M."/>
            <person name="Galgiani J.N."/>
            <person name="Orbach M.J."/>
            <person name="Kirkland T.N."/>
            <person name="Cole G.T."/>
            <person name="Henn M.R."/>
            <person name="Birren B.W."/>
            <person name="Taylor J.W."/>
        </authorList>
    </citation>
    <scope>NUCLEOTIDE SEQUENCE [LARGE SCALE GENOMIC DNA]</scope>
    <source>
        <strain evidence="5">UAMH 1704</strain>
    </source>
</reference>
<keyword evidence="5" id="KW-1185">Reference proteome</keyword>
<dbReference type="GeneID" id="8438494"/>
<name>C4JJQ0_UNCRE</name>
<dbReference type="Proteomes" id="UP000002058">
    <property type="component" value="Unassembled WGS sequence"/>
</dbReference>
<dbReference type="VEuPathDB" id="FungiDB:UREG_01857"/>
<dbReference type="OMA" id="TYFASYV"/>
<gene>
    <name evidence="4" type="ORF">UREG_01857</name>
</gene>
<dbReference type="HOGENOM" id="CLU_013869_1_1_1"/>
<dbReference type="InParanoid" id="C4JJQ0"/>
<evidence type="ECO:0000256" key="1">
    <source>
        <dbReference type="ARBA" id="ARBA00004123"/>
    </source>
</evidence>
<sequence length="648" mass="72116">MDPYAEELEASLTLPETVHANQSASWDSGGIYPGRSTDPQTHGLEALSAAATTDKYAVQQHQPVPAMVTTAPVSVPLAIHTPFPQAETEHTLGSVPSPNQIRPSMAPPASPSLSIASNNNINFLLNPSTSVSPPIDPNLHSQHGRGSPFRTRTIIPQTRPETDHEVAFLLRHFSESPGQWMDLFDLGSYFASYVPVKAVTNPLLKYAACAYAAKQLGRVKGAKGNVGGVCSRLASMEVWPEADRVDWYFHGAKYYDKAIQLLMEALQHDGQTSPTSMVEGLEQWQATELCNDAGHPVKRRRTFSNNRLSSANSDEVLAATAILSVYEFLDATGQAWDRHLSGVKSLLDIADMMPFERGVSPGGTPLPPLRKPGFSKARRAIFWNFARQDYLSAFINRCKCRLDTDDLLLWTEAGLHLEDMGFVQPSNTSGTGYPEGDDVMVEDMISNAMVWLSSKIVNYLAADDTTARRTEHPSMAQWQRLQTEVDVWYDGLPDTFKPCARVEYPLQSLKTNDELYPFQEIWYSIAMCASAMQHYHMARILLLVNKPPQASSLNGAVSSREIQHQSIDSEIRYHCHEICGISLSRPDASVRINSVQPLFLSGQYLSDDRERMIVLQLLRGIENDLGWATEYRVEQLLEQWGWGHNIVT</sequence>
<dbReference type="Pfam" id="PF11951">
    <property type="entry name" value="Fungal_trans_2"/>
    <property type="match status" value="1"/>
</dbReference>
<keyword evidence="2" id="KW-0539">Nucleus</keyword>
<dbReference type="OrthoDB" id="5418899at2759"/>
<dbReference type="GO" id="GO:0045944">
    <property type="term" value="P:positive regulation of transcription by RNA polymerase II"/>
    <property type="evidence" value="ECO:0007669"/>
    <property type="project" value="TreeGrafter"/>
</dbReference>
<evidence type="ECO:0008006" key="6">
    <source>
        <dbReference type="Google" id="ProtNLM"/>
    </source>
</evidence>
<dbReference type="PANTHER" id="PTHR37534:SF9">
    <property type="entry name" value="ZN(II)2CYS6 TRANSCRIPTION FACTOR (EUROFUNG)"/>
    <property type="match status" value="1"/>
</dbReference>
<dbReference type="GO" id="GO:0000976">
    <property type="term" value="F:transcription cis-regulatory region binding"/>
    <property type="evidence" value="ECO:0007669"/>
    <property type="project" value="TreeGrafter"/>
</dbReference>
<evidence type="ECO:0000313" key="5">
    <source>
        <dbReference type="Proteomes" id="UP000002058"/>
    </source>
</evidence>
<accession>C4JJQ0</accession>
<dbReference type="AlphaFoldDB" id="C4JJQ0"/>
<comment type="subcellular location">
    <subcellularLocation>
        <location evidence="1">Nucleus</location>
    </subcellularLocation>
</comment>
<evidence type="ECO:0000256" key="2">
    <source>
        <dbReference type="ARBA" id="ARBA00023242"/>
    </source>
</evidence>
<organism evidence="4 5">
    <name type="scientific">Uncinocarpus reesii (strain UAMH 1704)</name>
    <dbReference type="NCBI Taxonomy" id="336963"/>
    <lineage>
        <taxon>Eukaryota</taxon>
        <taxon>Fungi</taxon>
        <taxon>Dikarya</taxon>
        <taxon>Ascomycota</taxon>
        <taxon>Pezizomycotina</taxon>
        <taxon>Eurotiomycetes</taxon>
        <taxon>Eurotiomycetidae</taxon>
        <taxon>Onygenales</taxon>
        <taxon>Onygenaceae</taxon>
        <taxon>Uncinocarpus</taxon>
    </lineage>
</organism>
<feature type="region of interest" description="Disordered" evidence="3">
    <location>
        <begin position="21"/>
        <end position="40"/>
    </location>
</feature>
<dbReference type="GO" id="GO:0005634">
    <property type="term" value="C:nucleus"/>
    <property type="evidence" value="ECO:0007669"/>
    <property type="project" value="UniProtKB-SubCell"/>
</dbReference>